<evidence type="ECO:0000313" key="3">
    <source>
        <dbReference type="Proteomes" id="UP000271291"/>
    </source>
</evidence>
<dbReference type="Proteomes" id="UP000501753">
    <property type="component" value="Chromosome"/>
</dbReference>
<protein>
    <submittedName>
        <fullName evidence="1">PE-PGRS family protein</fullName>
    </submittedName>
</protein>
<dbReference type="OrthoDB" id="3543532at2"/>
<organism evidence="1 3">
    <name type="scientific">Streptomyces griseoviridis</name>
    <dbReference type="NCBI Taxonomy" id="45398"/>
    <lineage>
        <taxon>Bacteria</taxon>
        <taxon>Bacillati</taxon>
        <taxon>Actinomycetota</taxon>
        <taxon>Actinomycetes</taxon>
        <taxon>Kitasatosporales</taxon>
        <taxon>Streptomycetaceae</taxon>
        <taxon>Streptomyces</taxon>
    </lineage>
</organism>
<name>A0A3Q9KTT5_STRGD</name>
<gene>
    <name evidence="2" type="ORF">DDJ31_21765</name>
    <name evidence="1" type="ORF">ELQ87_17510</name>
</gene>
<sequence length="484" mass="51748">MRTVNPDDLEQLAKTLDGRGGVQDKIDEAFSRASRLGVSSNLSALKPLRSWVTETAPDLRKRASIARLENGDPEAGLRWAGFSDEELKKYNGEGLSPDHLLLANSVAASDDPAAESLRRGDNESIDAWIERLEVTALTKIPLLRPHKETVESFVGAYREFTGFTEGTGRITVLTTSMTTILVGNRIRKAWRTGNWPQRIQKSIYQSLRRSGSRPLVRFARSAKVWYPVPKSLSAPGSWIPTRLAGYFYRSQRFQRIVRIPGVSSVQAWANSHGWNAVSRSRFMNMGPNSIIRFIGGNSDLATAFGGTTHAGVAAKASSANLFKVTGNSYALARGTEGLGRGAAAARGLATAGKVAGAFRGFGVVSGVASTAISANTVYHNGRPWDKGNFATREKGAAYVADVAETGFNAALTAAIVAPNPITIGATIAFGAVYVGAKAVQHWDGIKEGGYKAASTVGNAAKEAVTNPLGTAKEVGHTLNPKNWF</sequence>
<reference evidence="1 3" key="2">
    <citation type="submission" date="2018-12" db="EMBL/GenBank/DDBJ databases">
        <title>Streptomyces griseoviridis F1-27 complete genome.</title>
        <authorList>
            <person name="Mariita R.M."/>
            <person name="Sello J.K."/>
        </authorList>
    </citation>
    <scope>NUCLEOTIDE SEQUENCE [LARGE SCALE GENOMIC DNA]</scope>
    <source>
        <strain evidence="1 3">F1-27</strain>
    </source>
</reference>
<dbReference type="EMBL" id="CP034687">
    <property type="protein sequence ID" value="AZS85886.1"/>
    <property type="molecule type" value="Genomic_DNA"/>
</dbReference>
<dbReference type="KEGG" id="sgd:ELQ87_17510"/>
<evidence type="ECO:0000313" key="2">
    <source>
        <dbReference type="EMBL" id="QCN87255.1"/>
    </source>
</evidence>
<reference evidence="2 4" key="1">
    <citation type="submission" date="2018-04" db="EMBL/GenBank/DDBJ databases">
        <title>Complete genome sequences of Streptomyces griseoviridis K61 and characterization of antagonistic properties of biological control agents.</title>
        <authorList>
            <person name="Mariita R.M."/>
            <person name="Sello J.K."/>
        </authorList>
    </citation>
    <scope>NUCLEOTIDE SEQUENCE [LARGE SCALE GENOMIC DNA]</scope>
    <source>
        <strain evidence="2 4">K61</strain>
    </source>
</reference>
<evidence type="ECO:0000313" key="1">
    <source>
        <dbReference type="EMBL" id="AZS85886.1"/>
    </source>
</evidence>
<keyword evidence="4" id="KW-1185">Reference proteome</keyword>
<evidence type="ECO:0000313" key="4">
    <source>
        <dbReference type="Proteomes" id="UP000501753"/>
    </source>
</evidence>
<dbReference type="EMBL" id="CP029078">
    <property type="protein sequence ID" value="QCN87255.1"/>
    <property type="molecule type" value="Genomic_DNA"/>
</dbReference>
<dbReference type="RefSeq" id="WP_127178721.1">
    <property type="nucleotide sequence ID" value="NZ_CP029078.1"/>
</dbReference>
<dbReference type="Proteomes" id="UP000271291">
    <property type="component" value="Chromosome"/>
</dbReference>
<accession>A0A3Q9KTT5</accession>
<dbReference type="AlphaFoldDB" id="A0A3Q9KTT5"/>
<proteinExistence type="predicted"/>